<evidence type="ECO:0000313" key="2">
    <source>
        <dbReference type="Proteomes" id="UP000054721"/>
    </source>
</evidence>
<name>A0A0V1KZC3_9BILA</name>
<keyword evidence="2" id="KW-1185">Reference proteome</keyword>
<reference evidence="1 2" key="1">
    <citation type="submission" date="2015-05" db="EMBL/GenBank/DDBJ databases">
        <title>Evolution of Trichinella species and genotypes.</title>
        <authorList>
            <person name="Korhonen P.K."/>
            <person name="Edoardo P."/>
            <person name="Giuseppe L.R."/>
            <person name="Gasser R.B."/>
        </authorList>
    </citation>
    <scope>NUCLEOTIDE SEQUENCE [LARGE SCALE GENOMIC DNA]</scope>
    <source>
        <strain evidence="1">ISS10</strain>
    </source>
</reference>
<gene>
    <name evidence="1" type="ORF">T02_13677</name>
</gene>
<comment type="caution">
    <text evidence="1">The sequence shown here is derived from an EMBL/GenBank/DDBJ whole genome shotgun (WGS) entry which is preliminary data.</text>
</comment>
<dbReference type="AlphaFoldDB" id="A0A0V1KZC3"/>
<sequence length="61" mass="7107">MQIVQCSWASSCGKYERQRLVDVLVTSNVDQWTNESGARAFKSVQLTWSITAEEMRIQFRH</sequence>
<evidence type="ECO:0000313" key="1">
    <source>
        <dbReference type="EMBL" id="KRZ52635.1"/>
    </source>
</evidence>
<organism evidence="1 2">
    <name type="scientific">Trichinella nativa</name>
    <dbReference type="NCBI Taxonomy" id="6335"/>
    <lineage>
        <taxon>Eukaryota</taxon>
        <taxon>Metazoa</taxon>
        <taxon>Ecdysozoa</taxon>
        <taxon>Nematoda</taxon>
        <taxon>Enoplea</taxon>
        <taxon>Dorylaimia</taxon>
        <taxon>Trichinellida</taxon>
        <taxon>Trichinellidae</taxon>
        <taxon>Trichinella</taxon>
    </lineage>
</organism>
<dbReference type="Proteomes" id="UP000054721">
    <property type="component" value="Unassembled WGS sequence"/>
</dbReference>
<dbReference type="EMBL" id="JYDW01000187">
    <property type="protein sequence ID" value="KRZ52635.1"/>
    <property type="molecule type" value="Genomic_DNA"/>
</dbReference>
<proteinExistence type="predicted"/>
<accession>A0A0V1KZC3</accession>
<protein>
    <submittedName>
        <fullName evidence="1">Uncharacterized protein</fullName>
    </submittedName>
</protein>